<keyword evidence="1" id="KW-0812">Transmembrane</keyword>
<accession>A0A5J9W8Q7</accession>
<feature type="transmembrane region" description="Helical" evidence="1">
    <location>
        <begin position="115"/>
        <end position="139"/>
    </location>
</feature>
<evidence type="ECO:0000256" key="1">
    <source>
        <dbReference type="SAM" id="Phobius"/>
    </source>
</evidence>
<keyword evidence="3" id="KW-1185">Reference proteome</keyword>
<feature type="non-terminal residue" evidence="2">
    <location>
        <position position="251"/>
    </location>
</feature>
<name>A0A5J9W8Q7_9POAL</name>
<dbReference type="Proteomes" id="UP000324897">
    <property type="component" value="Chromosome 5"/>
</dbReference>
<keyword evidence="1" id="KW-0472">Membrane</keyword>
<feature type="non-terminal residue" evidence="2">
    <location>
        <position position="1"/>
    </location>
</feature>
<dbReference type="Gramene" id="TVU44376">
    <property type="protein sequence ID" value="TVU44376"/>
    <property type="gene ID" value="EJB05_03813"/>
</dbReference>
<proteinExistence type="predicted"/>
<dbReference type="AlphaFoldDB" id="A0A5J9W8Q7"/>
<protein>
    <submittedName>
        <fullName evidence="2">Uncharacterized protein</fullName>
    </submittedName>
</protein>
<reference evidence="2 3" key="1">
    <citation type="journal article" date="2019" name="Sci. Rep.">
        <title>A high-quality genome of Eragrostis curvula grass provides insights into Poaceae evolution and supports new strategies to enhance forage quality.</title>
        <authorList>
            <person name="Carballo J."/>
            <person name="Santos B.A.C.M."/>
            <person name="Zappacosta D."/>
            <person name="Garbus I."/>
            <person name="Selva J.P."/>
            <person name="Gallo C.A."/>
            <person name="Diaz A."/>
            <person name="Albertini E."/>
            <person name="Caccamo M."/>
            <person name="Echenique V."/>
        </authorList>
    </citation>
    <scope>NUCLEOTIDE SEQUENCE [LARGE SCALE GENOMIC DNA]</scope>
    <source>
        <strain evidence="3">cv. Victoria</strain>
        <tissue evidence="2">Leaf</tissue>
    </source>
</reference>
<evidence type="ECO:0000313" key="3">
    <source>
        <dbReference type="Proteomes" id="UP000324897"/>
    </source>
</evidence>
<keyword evidence="1" id="KW-1133">Transmembrane helix</keyword>
<comment type="caution">
    <text evidence="2">The sequence shown here is derived from an EMBL/GenBank/DDBJ whole genome shotgun (WGS) entry which is preliminary data.</text>
</comment>
<gene>
    <name evidence="2" type="ORF">EJB05_03813</name>
</gene>
<dbReference type="InterPro" id="IPR019651">
    <property type="entry name" value="Glutamate_DH_NAD-spec"/>
</dbReference>
<sequence length="251" mass="27279">MCRCASIPQTGAIADPNHSGAHQNATRISLVDFLNLGASTTSSRWSIILHSSASHVSTSALAFKLLHLVFELIDLSKLVVVQPLDRLLDSIFNLLLVICRELGCNLLVLDGVPHVVGVVLQGVLGLNLLLVLLILRLVLLRILDHLLNVLLAQPSLVISDGDLVLLASGLVFRGDIQNTIGINIKANSDLRDTPRSRGDPRELKLPKEVVVPRPGPLTLINLDQHTRLVVRICGEDLLLLGWNGGVPWNKH</sequence>
<evidence type="ECO:0000313" key="2">
    <source>
        <dbReference type="EMBL" id="TVU44376.1"/>
    </source>
</evidence>
<organism evidence="2 3">
    <name type="scientific">Eragrostis curvula</name>
    <name type="common">weeping love grass</name>
    <dbReference type="NCBI Taxonomy" id="38414"/>
    <lineage>
        <taxon>Eukaryota</taxon>
        <taxon>Viridiplantae</taxon>
        <taxon>Streptophyta</taxon>
        <taxon>Embryophyta</taxon>
        <taxon>Tracheophyta</taxon>
        <taxon>Spermatophyta</taxon>
        <taxon>Magnoliopsida</taxon>
        <taxon>Liliopsida</taxon>
        <taxon>Poales</taxon>
        <taxon>Poaceae</taxon>
        <taxon>PACMAD clade</taxon>
        <taxon>Chloridoideae</taxon>
        <taxon>Eragrostideae</taxon>
        <taxon>Eragrostidinae</taxon>
        <taxon>Eragrostis</taxon>
    </lineage>
</organism>
<dbReference type="Pfam" id="PF10712">
    <property type="entry name" value="NAD-GH"/>
    <property type="match status" value="1"/>
</dbReference>
<dbReference type="OrthoDB" id="1938143at2759"/>
<dbReference type="EMBL" id="RWGY01000004">
    <property type="protein sequence ID" value="TVU44376.1"/>
    <property type="molecule type" value="Genomic_DNA"/>
</dbReference>